<dbReference type="GO" id="GO:0016747">
    <property type="term" value="F:acyltransferase activity, transferring groups other than amino-acyl groups"/>
    <property type="evidence" value="ECO:0007669"/>
    <property type="project" value="InterPro"/>
</dbReference>
<feature type="domain" description="N-acetyltransferase" evidence="1">
    <location>
        <begin position="17"/>
        <end position="179"/>
    </location>
</feature>
<dbReference type="HOGENOM" id="CLU_130337_0_0_9"/>
<dbReference type="RefSeq" id="WP_044040360.1">
    <property type="nucleotide sequence ID" value="NZ_HG917869.1"/>
</dbReference>
<sequence length="179" mass="20672">MEKVVYKKLNKEDIKLSLFNDFNRYQEVKKCWRKENNKWILKDISFIEQWGENEYNFLVKCLINTIETGGVVLGAFCNCSLVGFASVENSFFGSENQYLQLSSLHTSYEYRGNGIGKQLFSIACDEAKDLGAKKLYISSHSSEESQNFYKAVGCVEAIEYNKKLVEDEPCDCQLEYVLR</sequence>
<dbReference type="AlphaFoldDB" id="W6RZY9"/>
<dbReference type="PATRIC" id="fig|1216932.3.peg.3075"/>
<dbReference type="Gene3D" id="3.40.630.30">
    <property type="match status" value="1"/>
</dbReference>
<dbReference type="PROSITE" id="PS51186">
    <property type="entry name" value="GNAT"/>
    <property type="match status" value="1"/>
</dbReference>
<gene>
    <name evidence="2" type="ORF">CM240_3109</name>
</gene>
<dbReference type="SUPFAM" id="SSF55729">
    <property type="entry name" value="Acyl-CoA N-acyltransferases (Nat)"/>
    <property type="match status" value="1"/>
</dbReference>
<reference evidence="2 3" key="1">
    <citation type="submission" date="2013-11" db="EMBL/GenBank/DDBJ databases">
        <title>Complete genome sequence of Clostridum sp. M2/40.</title>
        <authorList>
            <person name="Wibberg D."/>
            <person name="Puehler A."/>
            <person name="Schlueter A."/>
        </authorList>
    </citation>
    <scope>NUCLEOTIDE SEQUENCE [LARGE SCALE GENOMIC DNA]</scope>
    <source>
        <strain evidence="3">M2/40</strain>
    </source>
</reference>
<keyword evidence="2" id="KW-0808">Transferase</keyword>
<dbReference type="InterPro" id="IPR016181">
    <property type="entry name" value="Acyl_CoA_acyltransferase"/>
</dbReference>
<organism evidence="2 3">
    <name type="scientific">Clostridium bornimense</name>
    <dbReference type="NCBI Taxonomy" id="1216932"/>
    <lineage>
        <taxon>Bacteria</taxon>
        <taxon>Bacillati</taxon>
        <taxon>Bacillota</taxon>
        <taxon>Clostridia</taxon>
        <taxon>Eubacteriales</taxon>
        <taxon>Clostridiaceae</taxon>
        <taxon>Clostridium</taxon>
    </lineage>
</organism>
<evidence type="ECO:0000313" key="3">
    <source>
        <dbReference type="Proteomes" id="UP000019426"/>
    </source>
</evidence>
<proteinExistence type="predicted"/>
<dbReference type="InterPro" id="IPR000182">
    <property type="entry name" value="GNAT_dom"/>
</dbReference>
<protein>
    <submittedName>
        <fullName evidence="2">N-acetyltransferase GCN5</fullName>
    </submittedName>
</protein>
<dbReference type="EMBL" id="HG917869">
    <property type="protein sequence ID" value="CDM70226.1"/>
    <property type="molecule type" value="Genomic_DNA"/>
</dbReference>
<dbReference type="STRING" id="1216932.CM240_3109"/>
<dbReference type="Pfam" id="PF00583">
    <property type="entry name" value="Acetyltransf_1"/>
    <property type="match status" value="1"/>
</dbReference>
<accession>W6RZY9</accession>
<keyword evidence="3" id="KW-1185">Reference proteome</keyword>
<evidence type="ECO:0000313" key="2">
    <source>
        <dbReference type="EMBL" id="CDM70226.1"/>
    </source>
</evidence>
<dbReference type="Proteomes" id="UP000019426">
    <property type="component" value="Chromosome M2/40_rep2"/>
</dbReference>
<evidence type="ECO:0000259" key="1">
    <source>
        <dbReference type="PROSITE" id="PS51186"/>
    </source>
</evidence>
<dbReference type="KEGG" id="clt:CM240_3109"/>
<dbReference type="OrthoDB" id="8116556at2"/>
<name>W6RZY9_9CLOT</name>
<dbReference type="eggNOG" id="COG0456">
    <property type="taxonomic scope" value="Bacteria"/>
</dbReference>
<dbReference type="CDD" id="cd04301">
    <property type="entry name" value="NAT_SF"/>
    <property type="match status" value="1"/>
</dbReference>